<evidence type="ECO:0000313" key="7">
    <source>
        <dbReference type="EMBL" id="OOZ40596.1"/>
    </source>
</evidence>
<evidence type="ECO:0000256" key="2">
    <source>
        <dbReference type="ARBA" id="ARBA00022475"/>
    </source>
</evidence>
<sequence>MNLELVLLWFVTLLPIVISPGPANILYAASGSAFGVRGTVPFWLGTNITSVFQTLAVGFGLNYLITRFPGILDAIRYVGIAFLLYLAYKFFRLSTSYKEALTPLSFKDGVIVEALNAKYLLIPMIMFSQFYRPELDGHGQIVFLTLALVSLTLTTSMIWIVGGKTLAMLVSKRGNQQMQGLLFGSLLTITALWLFVSG</sequence>
<keyword evidence="4 6" id="KW-1133">Transmembrane helix</keyword>
<comment type="subcellular location">
    <subcellularLocation>
        <location evidence="1">Cell membrane</location>
        <topology evidence="1">Multi-pass membrane protein</topology>
    </subcellularLocation>
</comment>
<dbReference type="RefSeq" id="WP_078483367.1">
    <property type="nucleotide sequence ID" value="NZ_MPRL01000021.1"/>
</dbReference>
<accession>A0A1T2L6M8</accession>
<dbReference type="InterPro" id="IPR001123">
    <property type="entry name" value="LeuE-type"/>
</dbReference>
<feature type="transmembrane region" description="Helical" evidence="6">
    <location>
        <begin position="74"/>
        <end position="91"/>
    </location>
</feature>
<keyword evidence="2" id="KW-1003">Cell membrane</keyword>
<feature type="transmembrane region" description="Helical" evidence="6">
    <location>
        <begin position="180"/>
        <end position="196"/>
    </location>
</feature>
<evidence type="ECO:0000256" key="5">
    <source>
        <dbReference type="ARBA" id="ARBA00023136"/>
    </source>
</evidence>
<dbReference type="GO" id="GO:0033228">
    <property type="term" value="P:cysteine export across plasma membrane"/>
    <property type="evidence" value="ECO:0007669"/>
    <property type="project" value="TreeGrafter"/>
</dbReference>
<keyword evidence="3 6" id="KW-0812">Transmembrane</keyword>
<protein>
    <submittedName>
        <fullName evidence="7">Threonine transporter</fullName>
    </submittedName>
</protein>
<evidence type="ECO:0000256" key="3">
    <source>
        <dbReference type="ARBA" id="ARBA00022692"/>
    </source>
</evidence>
<dbReference type="Pfam" id="PF01810">
    <property type="entry name" value="LysE"/>
    <property type="match status" value="1"/>
</dbReference>
<dbReference type="EMBL" id="MPRL01000021">
    <property type="protein sequence ID" value="OOZ40596.1"/>
    <property type="molecule type" value="Genomic_DNA"/>
</dbReference>
<organism evidence="7 8">
    <name type="scientific">Solemya pervernicosa gill symbiont</name>
    <dbReference type="NCBI Taxonomy" id="642797"/>
    <lineage>
        <taxon>Bacteria</taxon>
        <taxon>Pseudomonadati</taxon>
        <taxon>Pseudomonadota</taxon>
        <taxon>Gammaproteobacteria</taxon>
        <taxon>sulfur-oxidizing symbionts</taxon>
    </lineage>
</organism>
<feature type="transmembrane region" description="Helical" evidence="6">
    <location>
        <begin position="141"/>
        <end position="160"/>
    </location>
</feature>
<reference evidence="7 8" key="1">
    <citation type="submission" date="2016-11" db="EMBL/GenBank/DDBJ databases">
        <title>Mixed transmission modes and dynamic genome evolution in an obligate animal-bacterial symbiosis.</title>
        <authorList>
            <person name="Russell S.L."/>
            <person name="Corbett-Detig R.B."/>
            <person name="Cavanaugh C.M."/>
        </authorList>
    </citation>
    <scope>NUCLEOTIDE SEQUENCE [LARGE SCALE GENOMIC DNA]</scope>
    <source>
        <strain evidence="7">Sveles-Q1</strain>
    </source>
</reference>
<dbReference type="Proteomes" id="UP000191110">
    <property type="component" value="Unassembled WGS sequence"/>
</dbReference>
<dbReference type="PANTHER" id="PTHR30086">
    <property type="entry name" value="ARGININE EXPORTER PROTEIN ARGO"/>
    <property type="match status" value="1"/>
</dbReference>
<evidence type="ECO:0000313" key="8">
    <source>
        <dbReference type="Proteomes" id="UP000191110"/>
    </source>
</evidence>
<dbReference type="OrthoDB" id="9812084at2"/>
<comment type="caution">
    <text evidence="7">The sequence shown here is derived from an EMBL/GenBank/DDBJ whole genome shotgun (WGS) entry which is preliminary data.</text>
</comment>
<feature type="transmembrane region" description="Helical" evidence="6">
    <location>
        <begin position="44"/>
        <end position="65"/>
    </location>
</feature>
<dbReference type="PANTHER" id="PTHR30086:SF20">
    <property type="entry name" value="ARGININE EXPORTER PROTEIN ARGO-RELATED"/>
    <property type="match status" value="1"/>
</dbReference>
<dbReference type="GO" id="GO:0015171">
    <property type="term" value="F:amino acid transmembrane transporter activity"/>
    <property type="evidence" value="ECO:0007669"/>
    <property type="project" value="TreeGrafter"/>
</dbReference>
<gene>
    <name evidence="7" type="ORF">BOW53_06975</name>
</gene>
<evidence type="ECO:0000256" key="4">
    <source>
        <dbReference type="ARBA" id="ARBA00022989"/>
    </source>
</evidence>
<proteinExistence type="predicted"/>
<dbReference type="GO" id="GO:0005886">
    <property type="term" value="C:plasma membrane"/>
    <property type="evidence" value="ECO:0007669"/>
    <property type="project" value="UniProtKB-SubCell"/>
</dbReference>
<keyword evidence="5 6" id="KW-0472">Membrane</keyword>
<keyword evidence="8" id="KW-1185">Reference proteome</keyword>
<dbReference type="AlphaFoldDB" id="A0A1T2L6M8"/>
<evidence type="ECO:0000256" key="1">
    <source>
        <dbReference type="ARBA" id="ARBA00004651"/>
    </source>
</evidence>
<name>A0A1T2L6M8_9GAMM</name>
<evidence type="ECO:0000256" key="6">
    <source>
        <dbReference type="SAM" id="Phobius"/>
    </source>
</evidence>